<protein>
    <submittedName>
        <fullName evidence="1">Uncharacterized protein</fullName>
    </submittedName>
</protein>
<reference evidence="1 2" key="1">
    <citation type="submission" date="2012-05" db="EMBL/GenBank/DDBJ databases">
        <title>Recombination and specialization in a pathogen metapopulation.</title>
        <authorList>
            <person name="Gardiner A."/>
            <person name="Kemen E."/>
            <person name="Schultz-Larsen T."/>
            <person name="MacLean D."/>
            <person name="Van Oosterhout C."/>
            <person name="Jones J.D.G."/>
        </authorList>
    </citation>
    <scope>NUCLEOTIDE SEQUENCE [LARGE SCALE GENOMIC DNA]</scope>
    <source>
        <strain evidence="1 2">Ac Nc2</strain>
    </source>
</reference>
<comment type="caution">
    <text evidence="1">The sequence shown here is derived from an EMBL/GenBank/DDBJ whole genome shotgun (WGS) entry which is preliminary data.</text>
</comment>
<keyword evidence="2" id="KW-1185">Reference proteome</keyword>
<dbReference type="Proteomes" id="UP000053237">
    <property type="component" value="Unassembled WGS sequence"/>
</dbReference>
<dbReference type="AlphaFoldDB" id="A0A024FUG3"/>
<proteinExistence type="predicted"/>
<evidence type="ECO:0000313" key="2">
    <source>
        <dbReference type="Proteomes" id="UP000053237"/>
    </source>
</evidence>
<organism evidence="1 2">
    <name type="scientific">Albugo candida</name>
    <dbReference type="NCBI Taxonomy" id="65357"/>
    <lineage>
        <taxon>Eukaryota</taxon>
        <taxon>Sar</taxon>
        <taxon>Stramenopiles</taxon>
        <taxon>Oomycota</taxon>
        <taxon>Peronosporomycetes</taxon>
        <taxon>Albuginales</taxon>
        <taxon>Albuginaceae</taxon>
        <taxon>Albugo</taxon>
    </lineage>
</organism>
<accession>A0A024FUG3</accession>
<evidence type="ECO:0000313" key="1">
    <source>
        <dbReference type="EMBL" id="CCI10676.1"/>
    </source>
</evidence>
<gene>
    <name evidence="1" type="ORF">BN9_112290</name>
</gene>
<dbReference type="InParanoid" id="A0A024FUG3"/>
<name>A0A024FUG3_9STRA</name>
<sequence>MQPFSMCAVFLTALMSMESPSRIIALSGIFNVTSQYSKGFTSCHECLVGTLGAAQIHLLVVNSGFRLYWIHSNSNAEKAFLSYCHKPWTCYLSNHLEHTYSPDKSICMHRDIKIPNEENGIRLLANAMNGEMLMELATFTNTKVSKDDPSSLIRKETNDIPVFLWKDYSLQYATLFGHLKKFPVIGMSIKEEVSPKKRIFIHEKDEPLMRCMVLPIPPQEGVCRECLAMHSTTFAIRTFHLLHGSKPSADVCVFLSNHQPSDIVSNCKKIFCQAIIHLNSIDCRTIHNIFPLNHQFERDKNKMTLEEVQQVLQSIAYRRTARRQTSNSLLSETFEPEGSLNILGAKDYFCIEVRALLHSKRRCIDCILKDVTGYHLVFSLSLYIFLIFTHSIRDFSQCKTCKFIQVRRPDDCGKKPEHYLNKLEVYPKPSHLDMRNELYESCIAAYQGKCDYACIGCIEHYLEITNAAPLIGRSPLLFDVSMAASKMTLKVFSKLSHECVVARRCSRIQAVPSYFCSTHRAFKVTQSRRGKKAIKFNQDPIPVGIWPPLQHQAEENLNGFMSPRSSVSWSGSADGPQIWPASNNIALVEIKFADSGSYDCLKCLAEHTELFFFYRSEVERSGYVWMRPALSNILSSCVGMHCSSLSYNENGMQMRRPVGLPPVTTIDIILSLVMFNKRNTKAPHT</sequence>
<dbReference type="EMBL" id="CAIX01000344">
    <property type="protein sequence ID" value="CCI10676.1"/>
    <property type="molecule type" value="Genomic_DNA"/>
</dbReference>